<gene>
    <name evidence="1" type="ORF">Csp1_15640</name>
</gene>
<keyword evidence="2" id="KW-1185">Reference proteome</keyword>
<name>A0A2Z3YQA7_9CORY</name>
<organism evidence="1 2">
    <name type="scientific">Corynebacterium provencense</name>
    <dbReference type="NCBI Taxonomy" id="1737425"/>
    <lineage>
        <taxon>Bacteria</taxon>
        <taxon>Bacillati</taxon>
        <taxon>Actinomycetota</taxon>
        <taxon>Actinomycetes</taxon>
        <taxon>Mycobacteriales</taxon>
        <taxon>Corynebacteriaceae</taxon>
        <taxon>Corynebacterium</taxon>
    </lineage>
</organism>
<protein>
    <submittedName>
        <fullName evidence="1">Uncharacterized protein</fullName>
    </submittedName>
</protein>
<proteinExistence type="predicted"/>
<evidence type="ECO:0000313" key="2">
    <source>
        <dbReference type="Proteomes" id="UP000247696"/>
    </source>
</evidence>
<sequence>MLIAAGVGVEAAAHEVGFEDARMLRTLRRRNSTPQ</sequence>
<evidence type="ECO:0000313" key="1">
    <source>
        <dbReference type="EMBL" id="AWT26349.1"/>
    </source>
</evidence>
<reference evidence="2" key="1">
    <citation type="submission" date="2017-11" db="EMBL/GenBank/DDBJ databases">
        <title>Otitis media/interna in a cat caused by the recently described species Corynebacterium provencense.</title>
        <authorList>
            <person name="Kittl S."/>
            <person name="Brodard I."/>
            <person name="Rychener L."/>
            <person name="Jores J."/>
            <person name="Roosje P."/>
            <person name="Gobeli Brawand S."/>
        </authorList>
    </citation>
    <scope>NUCLEOTIDE SEQUENCE [LARGE SCALE GENOMIC DNA]</scope>
    <source>
        <strain evidence="2">17KM38</strain>
    </source>
</reference>
<dbReference type="AlphaFoldDB" id="A0A2Z3YQA7"/>
<accession>A0A2Z3YQA7</accession>
<dbReference type="Proteomes" id="UP000247696">
    <property type="component" value="Chromosome"/>
</dbReference>
<dbReference type="EMBL" id="CP024988">
    <property type="protein sequence ID" value="AWT26349.1"/>
    <property type="molecule type" value="Genomic_DNA"/>
</dbReference>
<dbReference type="KEGG" id="cpre:Csp1_15640"/>